<evidence type="ECO:0000313" key="2">
    <source>
        <dbReference type="Proteomes" id="UP000827092"/>
    </source>
</evidence>
<reference evidence="1 2" key="1">
    <citation type="journal article" date="2022" name="Nat. Ecol. Evol.">
        <title>A masculinizing supergene underlies an exaggerated male reproductive morph in a spider.</title>
        <authorList>
            <person name="Hendrickx F."/>
            <person name="De Corte Z."/>
            <person name="Sonet G."/>
            <person name="Van Belleghem S.M."/>
            <person name="Kostlbacher S."/>
            <person name="Vangestel C."/>
        </authorList>
    </citation>
    <scope>NUCLEOTIDE SEQUENCE [LARGE SCALE GENOMIC DNA]</scope>
    <source>
        <strain evidence="1">W744_W776</strain>
    </source>
</reference>
<organism evidence="1 2">
    <name type="scientific">Oedothorax gibbosus</name>
    <dbReference type="NCBI Taxonomy" id="931172"/>
    <lineage>
        <taxon>Eukaryota</taxon>
        <taxon>Metazoa</taxon>
        <taxon>Ecdysozoa</taxon>
        <taxon>Arthropoda</taxon>
        <taxon>Chelicerata</taxon>
        <taxon>Arachnida</taxon>
        <taxon>Araneae</taxon>
        <taxon>Araneomorphae</taxon>
        <taxon>Entelegynae</taxon>
        <taxon>Araneoidea</taxon>
        <taxon>Linyphiidae</taxon>
        <taxon>Erigoninae</taxon>
        <taxon>Oedothorax</taxon>
    </lineage>
</organism>
<evidence type="ECO:0000313" key="1">
    <source>
        <dbReference type="EMBL" id="KAG8184033.1"/>
    </source>
</evidence>
<accession>A0AAV6UK25</accession>
<dbReference type="EMBL" id="JAFNEN010000390">
    <property type="protein sequence ID" value="KAG8184033.1"/>
    <property type="molecule type" value="Genomic_DNA"/>
</dbReference>
<proteinExistence type="predicted"/>
<keyword evidence="2" id="KW-1185">Reference proteome</keyword>
<protein>
    <submittedName>
        <fullName evidence="1">Uncharacterized protein</fullName>
    </submittedName>
</protein>
<sequence>MDSFILKVIASHYNRVEFFLKHSQTTSKEWNNKNTQLFLKQNKNIVSITATYDLTRVMFKDEEKDDQLDEDKEDDISFGLRVCSERDN</sequence>
<name>A0AAV6UK25_9ARAC</name>
<comment type="caution">
    <text evidence="1">The sequence shown here is derived from an EMBL/GenBank/DDBJ whole genome shotgun (WGS) entry which is preliminary data.</text>
</comment>
<dbReference type="AlphaFoldDB" id="A0AAV6UK25"/>
<dbReference type="Proteomes" id="UP000827092">
    <property type="component" value="Unassembled WGS sequence"/>
</dbReference>
<gene>
    <name evidence="1" type="ORF">JTE90_011531</name>
</gene>